<keyword evidence="2 3" id="KW-0175">Coiled coil</keyword>
<accession>A0A9N6WSE0</accession>
<organism evidence="6">
    <name type="scientific">Evadne anonyx</name>
    <dbReference type="NCBI Taxonomy" id="141404"/>
    <lineage>
        <taxon>Eukaryota</taxon>
        <taxon>Metazoa</taxon>
        <taxon>Ecdysozoa</taxon>
        <taxon>Arthropoda</taxon>
        <taxon>Crustacea</taxon>
        <taxon>Branchiopoda</taxon>
        <taxon>Diplostraca</taxon>
        <taxon>Cladocera</taxon>
        <taxon>Onychopoda</taxon>
        <taxon>Podonidae</taxon>
        <taxon>Evadne</taxon>
    </lineage>
</organism>
<feature type="compositionally biased region" description="Basic and acidic residues" evidence="4">
    <location>
        <begin position="57"/>
        <end position="72"/>
    </location>
</feature>
<dbReference type="EMBL" id="OC986129">
    <property type="protein sequence ID" value="CAG4642784.1"/>
    <property type="molecule type" value="Genomic_DNA"/>
</dbReference>
<feature type="coiled-coil region" evidence="3">
    <location>
        <begin position="165"/>
        <end position="194"/>
    </location>
</feature>
<evidence type="ECO:0000256" key="4">
    <source>
        <dbReference type="SAM" id="MobiDB-lite"/>
    </source>
</evidence>
<reference evidence="6" key="1">
    <citation type="submission" date="2021-04" db="EMBL/GenBank/DDBJ databases">
        <authorList>
            <person name="Cornetti L."/>
        </authorList>
    </citation>
    <scope>NUCLEOTIDE SEQUENCE</scope>
</reference>
<dbReference type="InterPro" id="IPR018612">
    <property type="entry name" value="NSRP1_N"/>
</dbReference>
<dbReference type="AlphaFoldDB" id="A0A9N6WSE0"/>
<feature type="region of interest" description="Disordered" evidence="4">
    <location>
        <begin position="125"/>
        <end position="162"/>
    </location>
</feature>
<dbReference type="PANTHER" id="PTHR31938:SF4">
    <property type="entry name" value="NUCLEAR SPECKLE SPLICING REGULATORY PROTEIN 1"/>
    <property type="match status" value="1"/>
</dbReference>
<feature type="compositionally biased region" description="Basic and acidic residues" evidence="4">
    <location>
        <begin position="276"/>
        <end position="285"/>
    </location>
</feature>
<feature type="compositionally biased region" description="Basic and acidic residues" evidence="4">
    <location>
        <begin position="127"/>
        <end position="158"/>
    </location>
</feature>
<evidence type="ECO:0000256" key="1">
    <source>
        <dbReference type="ARBA" id="ARBA00010126"/>
    </source>
</evidence>
<protein>
    <submittedName>
        <fullName evidence="6">EOG090X0D2W</fullName>
    </submittedName>
</protein>
<dbReference type="PANTHER" id="PTHR31938">
    <property type="entry name" value="NUCLEAR SPECKLE SPLICING REGULATORY PROTEIN 1"/>
    <property type="match status" value="1"/>
</dbReference>
<feature type="region of interest" description="Disordered" evidence="4">
    <location>
        <begin position="30"/>
        <end position="80"/>
    </location>
</feature>
<evidence type="ECO:0000256" key="3">
    <source>
        <dbReference type="SAM" id="Coils"/>
    </source>
</evidence>
<evidence type="ECO:0000259" key="5">
    <source>
        <dbReference type="Pfam" id="PF09745"/>
    </source>
</evidence>
<feature type="compositionally biased region" description="Acidic residues" evidence="4">
    <location>
        <begin position="44"/>
        <end position="55"/>
    </location>
</feature>
<dbReference type="GO" id="GO:0000381">
    <property type="term" value="P:regulation of alternative mRNA splicing, via spliceosome"/>
    <property type="evidence" value="ECO:0007669"/>
    <property type="project" value="InterPro"/>
</dbReference>
<comment type="similarity">
    <text evidence="1">Belongs to the NSRP1 family.</text>
</comment>
<gene>
    <name evidence="6" type="primary">EOG090X0D2W</name>
</gene>
<sequence>MDNEGEKKYGLILPSKKNFKSPFLSSAAGATKPKIFTENSSSDDNLDKEEEEVETALDWRSRTAAKATEKSVQRNQARQAALKALEEDPTIFQYDEIYDEIKEKKEQAKPAPAEKKPKYIKQLLRSAEQRKLETERRTERKIQKERDNEGDEFKDKESFITPAYQAKLQERKEQEEEECMKEQMEAALDVTKQRDLGGFYRHMYNQTFAEKTEKAEKVEKKEVSASFRKDAVDLDAKNRRHYRQRREDSPEPLASEPMETEPVEDVEQEVEENEENVEKQPLPKREIREAASATLISAAAIDRAAAVQRAEKAAEKMVEQAESSSDESETLMNDVKETVKMVPKVKIDIWKKRTTDQLFDEALERYQLRKEAREQGLVRWP</sequence>
<dbReference type="Pfam" id="PF09745">
    <property type="entry name" value="NSRP1_N"/>
    <property type="match status" value="1"/>
</dbReference>
<proteinExistence type="inferred from homology"/>
<feature type="domain" description="Nuclear speckle splicing regulatory protein 1 N-terminal" evidence="5">
    <location>
        <begin position="78"/>
        <end position="193"/>
    </location>
</feature>
<feature type="region of interest" description="Disordered" evidence="4">
    <location>
        <begin position="232"/>
        <end position="285"/>
    </location>
</feature>
<feature type="compositionally biased region" description="Acidic residues" evidence="4">
    <location>
        <begin position="258"/>
        <end position="275"/>
    </location>
</feature>
<name>A0A9N6WSE0_9CRUS</name>
<evidence type="ECO:0000256" key="2">
    <source>
        <dbReference type="ARBA" id="ARBA00023054"/>
    </source>
</evidence>
<evidence type="ECO:0000313" key="6">
    <source>
        <dbReference type="EMBL" id="CAG4642784.1"/>
    </source>
</evidence>
<dbReference type="InterPro" id="IPR042816">
    <property type="entry name" value="Nsrp1"/>
</dbReference>